<proteinExistence type="predicted"/>
<dbReference type="GO" id="GO:0010181">
    <property type="term" value="F:FMN binding"/>
    <property type="evidence" value="ECO:0007669"/>
    <property type="project" value="InterPro"/>
</dbReference>
<dbReference type="PIRSF" id="PIRSF005087">
    <property type="entry name" value="NrdI"/>
    <property type="match status" value="1"/>
</dbReference>
<organism evidence="2 3">
    <name type="scientific">Streptococcus danieliae</name>
    <dbReference type="NCBI Taxonomy" id="747656"/>
    <lineage>
        <taxon>Bacteria</taxon>
        <taxon>Bacillati</taxon>
        <taxon>Bacillota</taxon>
        <taxon>Bacilli</taxon>
        <taxon>Lactobacillales</taxon>
        <taxon>Streptococcaceae</taxon>
        <taxon>Streptococcus</taxon>
    </lineage>
</organism>
<dbReference type="Proteomes" id="UP000563349">
    <property type="component" value="Unassembled WGS sequence"/>
</dbReference>
<dbReference type="RefSeq" id="WP_179924180.1">
    <property type="nucleotide sequence ID" value="NZ_CP128228.1"/>
</dbReference>
<dbReference type="SUPFAM" id="SSF52218">
    <property type="entry name" value="Flavoproteins"/>
    <property type="match status" value="1"/>
</dbReference>
<evidence type="ECO:0000256" key="1">
    <source>
        <dbReference type="ARBA" id="ARBA00017129"/>
    </source>
</evidence>
<dbReference type="PANTHER" id="PTHR37297">
    <property type="entry name" value="PROTEIN NRDI"/>
    <property type="match status" value="1"/>
</dbReference>
<dbReference type="Pfam" id="PF07972">
    <property type="entry name" value="Flavodoxin_NdrI"/>
    <property type="match status" value="1"/>
</dbReference>
<reference evidence="2 3" key="1">
    <citation type="submission" date="2020-07" db="EMBL/GenBank/DDBJ databases">
        <title>MOT database genomes.</title>
        <authorList>
            <person name="Joseph S."/>
            <person name="Aduse-Opoku J."/>
            <person name="Hashim A."/>
            <person name="Wade W."/>
            <person name="Curtis M."/>
        </authorList>
    </citation>
    <scope>NUCLEOTIDE SEQUENCE [LARGE SCALE GENOMIC DNA]</scope>
    <source>
        <strain evidence="2 3">CCW311</strain>
    </source>
</reference>
<keyword evidence="3" id="KW-1185">Reference proteome</keyword>
<evidence type="ECO:0000313" key="2">
    <source>
        <dbReference type="EMBL" id="NYS49635.1"/>
    </source>
</evidence>
<sequence length="155" mass="17744">MQEMTFVYISLSGNTESFVSRLQTYLLIQNPSLTIHLIDIKSLVKEEQDFFFLNKPYVTFVPTYLEGGNGIDNGDVEILTTDVRDFMAYGENAFYCLGVVGSGNRNFNHQYCLTAQQYSQQFSIPVLDTFEMRGMQNDVERIAHKILEAYAAIHE</sequence>
<evidence type="ECO:0000313" key="3">
    <source>
        <dbReference type="Proteomes" id="UP000563349"/>
    </source>
</evidence>
<dbReference type="AlphaFoldDB" id="A0A7Z0LE17"/>
<dbReference type="PANTHER" id="PTHR37297:SF1">
    <property type="entry name" value="PROTEIN NRDI"/>
    <property type="match status" value="1"/>
</dbReference>
<dbReference type="NCBIfam" id="NF002714">
    <property type="entry name" value="PRK02551.1"/>
    <property type="match status" value="1"/>
</dbReference>
<protein>
    <recommendedName>
        <fullName evidence="1">Putative NrdI-like protein</fullName>
    </recommendedName>
</protein>
<comment type="caution">
    <text evidence="2">The sequence shown here is derived from an EMBL/GenBank/DDBJ whole genome shotgun (WGS) entry which is preliminary data.</text>
</comment>
<dbReference type="InterPro" id="IPR004465">
    <property type="entry name" value="RNR_NrdI"/>
</dbReference>
<accession>A0A7Z0LE17</accession>
<gene>
    <name evidence="2" type="primary">nrdI</name>
    <name evidence="2" type="ORF">HZY93_06655</name>
</gene>
<dbReference type="EMBL" id="JACBYG010000088">
    <property type="protein sequence ID" value="NYS49635.1"/>
    <property type="molecule type" value="Genomic_DNA"/>
</dbReference>
<dbReference type="Gene3D" id="3.40.50.360">
    <property type="match status" value="1"/>
</dbReference>
<name>A0A7Z0LE17_9STRE</name>
<dbReference type="InterPro" id="IPR029039">
    <property type="entry name" value="Flavoprotein-like_sf"/>
</dbReference>